<feature type="domain" description="Putative auto-transporter adhesin head GIN" evidence="1">
    <location>
        <begin position="42"/>
        <end position="180"/>
    </location>
</feature>
<evidence type="ECO:0000259" key="1">
    <source>
        <dbReference type="Pfam" id="PF10988"/>
    </source>
</evidence>
<evidence type="ECO:0000313" key="2">
    <source>
        <dbReference type="EMBL" id="SEQ14560.1"/>
    </source>
</evidence>
<dbReference type="EMBL" id="FOFN01000001">
    <property type="protein sequence ID" value="SEQ14560.1"/>
    <property type="molecule type" value="Genomic_DNA"/>
</dbReference>
<proteinExistence type="predicted"/>
<dbReference type="InterPro" id="IPR021255">
    <property type="entry name" value="DUF2807"/>
</dbReference>
<dbReference type="STRING" id="419940.SAMN05421824_1282"/>
<accession>A0A1H9DM22</accession>
<evidence type="ECO:0000313" key="3">
    <source>
        <dbReference type="Proteomes" id="UP000198999"/>
    </source>
</evidence>
<name>A0A1H9DM22_9FLAO</name>
<dbReference type="PROSITE" id="PS51257">
    <property type="entry name" value="PROKAR_LIPOPROTEIN"/>
    <property type="match status" value="1"/>
</dbReference>
<dbReference type="Pfam" id="PF10988">
    <property type="entry name" value="DUF2807"/>
    <property type="match status" value="1"/>
</dbReference>
<dbReference type="RefSeq" id="WP_245738186.1">
    <property type="nucleotide sequence ID" value="NZ_FOFN01000001.1"/>
</dbReference>
<organism evidence="2 3">
    <name type="scientific">Hyunsoonleella jejuensis</name>
    <dbReference type="NCBI Taxonomy" id="419940"/>
    <lineage>
        <taxon>Bacteria</taxon>
        <taxon>Pseudomonadati</taxon>
        <taxon>Bacteroidota</taxon>
        <taxon>Flavobacteriia</taxon>
        <taxon>Flavobacteriales</taxon>
        <taxon>Flavobacteriaceae</taxon>
    </lineage>
</organism>
<sequence length="278" mass="31102">MMKYWIYNLILVVSCNLVFAQSPEKIKGNRLVSIINTEISSFHTISLDEDFEIELIYNKIPSVEIETDENLHEVINFSVKDSVLYFKKLNRITSKKRMNIKVSYNDFLKHIKATDDTEIIGLTPLNLSNLTLKTSGSSKISLTIQTGDFSFESADKARAQLNITSDTCHINMKGTGKLEALINAPKVSVGLYERTNAVIEGNCDTADIELDNNTVFKGDNFTINSCKVECNISSNAYLEVVKDVTIDATGTSAIYLYQNPKITINSMADTTKLQKKVK</sequence>
<protein>
    <submittedName>
        <fullName evidence="2">Putative auto-transporter adhesin, head GIN domain</fullName>
    </submittedName>
</protein>
<dbReference type="Proteomes" id="UP000198999">
    <property type="component" value="Unassembled WGS sequence"/>
</dbReference>
<keyword evidence="3" id="KW-1185">Reference proteome</keyword>
<gene>
    <name evidence="2" type="ORF">SAMN05421824_1282</name>
</gene>
<dbReference type="AlphaFoldDB" id="A0A1H9DM22"/>
<reference evidence="2 3" key="1">
    <citation type="submission" date="2016-10" db="EMBL/GenBank/DDBJ databases">
        <authorList>
            <person name="de Groot N.N."/>
        </authorList>
    </citation>
    <scope>NUCLEOTIDE SEQUENCE [LARGE SCALE GENOMIC DNA]</scope>
    <source>
        <strain evidence="2 3">DSM 21035</strain>
    </source>
</reference>
<dbReference type="Gene3D" id="2.160.20.120">
    <property type="match status" value="1"/>
</dbReference>